<dbReference type="SMART" id="SM00437">
    <property type="entry name" value="TOP1Ac"/>
    <property type="match status" value="1"/>
</dbReference>
<evidence type="ECO:0000256" key="1">
    <source>
        <dbReference type="ARBA" id="ARBA00000213"/>
    </source>
</evidence>
<feature type="domain" description="Topo IA-type catalytic" evidence="14">
    <location>
        <begin position="154"/>
        <end position="593"/>
    </location>
</feature>
<evidence type="ECO:0000256" key="3">
    <source>
        <dbReference type="ARBA" id="ARBA00012891"/>
    </source>
</evidence>
<keyword evidence="5" id="KW-0460">Magnesium</keyword>
<keyword evidence="6" id="KW-0799">Topoisomerase</keyword>
<evidence type="ECO:0000313" key="16">
    <source>
        <dbReference type="Proteomes" id="UP000199337"/>
    </source>
</evidence>
<dbReference type="EMBL" id="FOOX01000025">
    <property type="protein sequence ID" value="SFH33596.1"/>
    <property type="molecule type" value="Genomic_DNA"/>
</dbReference>
<dbReference type="CDD" id="cd03362">
    <property type="entry name" value="TOPRIM_TopoIA_TopoIII"/>
    <property type="match status" value="1"/>
</dbReference>
<evidence type="ECO:0000313" key="15">
    <source>
        <dbReference type="EMBL" id="SFH33596.1"/>
    </source>
</evidence>
<dbReference type="GO" id="GO:0006281">
    <property type="term" value="P:DNA repair"/>
    <property type="evidence" value="ECO:0007669"/>
    <property type="project" value="TreeGrafter"/>
</dbReference>
<keyword evidence="16" id="KW-1185">Reference proteome</keyword>
<dbReference type="InterPro" id="IPR023405">
    <property type="entry name" value="Topo_IA_core_domain"/>
</dbReference>
<evidence type="ECO:0000256" key="10">
    <source>
        <dbReference type="ARBA" id="ARBA00031985"/>
    </source>
</evidence>
<evidence type="ECO:0000256" key="2">
    <source>
        <dbReference type="ARBA" id="ARBA00009446"/>
    </source>
</evidence>
<dbReference type="GO" id="GO:0003917">
    <property type="term" value="F:DNA topoisomerase type I (single strand cut, ATP-independent) activity"/>
    <property type="evidence" value="ECO:0007669"/>
    <property type="project" value="UniProtKB-EC"/>
</dbReference>
<dbReference type="GO" id="GO:0006310">
    <property type="term" value="P:DNA recombination"/>
    <property type="evidence" value="ECO:0007669"/>
    <property type="project" value="TreeGrafter"/>
</dbReference>
<dbReference type="InterPro" id="IPR025589">
    <property type="entry name" value="Toprim_C_rpt"/>
</dbReference>
<dbReference type="Pfam" id="PF13342">
    <property type="entry name" value="Toprim_Crpt"/>
    <property type="match status" value="2"/>
</dbReference>
<dbReference type="PROSITE" id="PS00396">
    <property type="entry name" value="TOPO_IA_1"/>
    <property type="match status" value="1"/>
</dbReference>
<dbReference type="PROSITE" id="PS50880">
    <property type="entry name" value="TOPRIM"/>
    <property type="match status" value="1"/>
</dbReference>
<dbReference type="InterPro" id="IPR013825">
    <property type="entry name" value="Topo_IA_cen_sub2"/>
</dbReference>
<keyword evidence="4" id="KW-0479">Metal-binding</keyword>
<evidence type="ECO:0000256" key="5">
    <source>
        <dbReference type="ARBA" id="ARBA00022842"/>
    </source>
</evidence>
<proteinExistence type="inferred from homology"/>
<evidence type="ECO:0000256" key="12">
    <source>
        <dbReference type="ARBA" id="ARBA00032877"/>
    </source>
</evidence>
<dbReference type="PANTHER" id="PTHR11390">
    <property type="entry name" value="PROKARYOTIC DNA TOPOISOMERASE"/>
    <property type="match status" value="1"/>
</dbReference>
<evidence type="ECO:0000256" key="7">
    <source>
        <dbReference type="ARBA" id="ARBA00023125"/>
    </source>
</evidence>
<dbReference type="InterPro" id="IPR006171">
    <property type="entry name" value="TOPRIM_dom"/>
</dbReference>
<organism evidence="15 16">
    <name type="scientific">Desulfotruncus arcticus DSM 17038</name>
    <dbReference type="NCBI Taxonomy" id="1121424"/>
    <lineage>
        <taxon>Bacteria</taxon>
        <taxon>Bacillati</taxon>
        <taxon>Bacillota</taxon>
        <taxon>Clostridia</taxon>
        <taxon>Eubacteriales</taxon>
        <taxon>Desulfallaceae</taxon>
        <taxon>Desulfotruncus</taxon>
    </lineage>
</organism>
<dbReference type="STRING" id="341036.SAMN05660649_04787"/>
<dbReference type="CDD" id="cd00186">
    <property type="entry name" value="TOP1Ac"/>
    <property type="match status" value="1"/>
</dbReference>
<evidence type="ECO:0000259" key="14">
    <source>
        <dbReference type="PROSITE" id="PS52039"/>
    </source>
</evidence>
<keyword evidence="8 15" id="KW-0413">Isomerase</keyword>
<dbReference type="GO" id="GO:0043597">
    <property type="term" value="C:cytoplasmic replication fork"/>
    <property type="evidence" value="ECO:0007669"/>
    <property type="project" value="TreeGrafter"/>
</dbReference>
<dbReference type="InterPro" id="IPR023406">
    <property type="entry name" value="Topo_IA_AS"/>
</dbReference>
<dbReference type="Gene3D" id="2.70.20.10">
    <property type="entry name" value="Topoisomerase I, domain 3"/>
    <property type="match status" value="1"/>
</dbReference>
<dbReference type="SMART" id="SM00436">
    <property type="entry name" value="TOP1Bc"/>
    <property type="match status" value="1"/>
</dbReference>
<dbReference type="Pfam" id="PF01131">
    <property type="entry name" value="Topoisom_bac"/>
    <property type="match status" value="1"/>
</dbReference>
<protein>
    <recommendedName>
        <fullName evidence="3">DNA topoisomerase</fullName>
        <ecNumber evidence="3">5.6.2.1</ecNumber>
    </recommendedName>
    <alternativeName>
        <fullName evidence="12">Omega-protein</fullName>
    </alternativeName>
    <alternativeName>
        <fullName evidence="11">Relaxing enzyme</fullName>
    </alternativeName>
    <alternativeName>
        <fullName evidence="9">Swivelase</fullName>
    </alternativeName>
    <alternativeName>
        <fullName evidence="10">Untwisting enzyme</fullName>
    </alternativeName>
</protein>
<dbReference type="Gene3D" id="3.40.50.140">
    <property type="match status" value="1"/>
</dbReference>
<dbReference type="SUPFAM" id="SSF56712">
    <property type="entry name" value="Prokaryotic type I DNA topoisomerase"/>
    <property type="match status" value="1"/>
</dbReference>
<dbReference type="InterPro" id="IPR003601">
    <property type="entry name" value="Topo_IA_2"/>
</dbReference>
<name>A0A1I2Z7X6_9FIRM</name>
<dbReference type="SMART" id="SM00493">
    <property type="entry name" value="TOPRIM"/>
    <property type="match status" value="1"/>
</dbReference>
<dbReference type="AlphaFoldDB" id="A0A1I2Z7X6"/>
<dbReference type="InterPro" id="IPR000380">
    <property type="entry name" value="Topo_IA"/>
</dbReference>
<evidence type="ECO:0000256" key="6">
    <source>
        <dbReference type="ARBA" id="ARBA00023029"/>
    </source>
</evidence>
<dbReference type="RefSeq" id="WP_238456639.1">
    <property type="nucleotide sequence ID" value="NZ_FOOX01000025.1"/>
</dbReference>
<dbReference type="PRINTS" id="PR00417">
    <property type="entry name" value="PRTPISMRASEI"/>
</dbReference>
<dbReference type="PROSITE" id="PS52039">
    <property type="entry name" value="TOPO_IA_2"/>
    <property type="match status" value="1"/>
</dbReference>
<dbReference type="InterPro" id="IPR013497">
    <property type="entry name" value="Topo_IA_cen"/>
</dbReference>
<gene>
    <name evidence="15" type="ORF">SAMN05660649_04787</name>
</gene>
<dbReference type="InterPro" id="IPR003602">
    <property type="entry name" value="Topo_IA_DNA-bd_dom"/>
</dbReference>
<dbReference type="InterPro" id="IPR005738">
    <property type="entry name" value="TopoIII"/>
</dbReference>
<dbReference type="NCBIfam" id="NF005829">
    <property type="entry name" value="PRK07726.1"/>
    <property type="match status" value="1"/>
</dbReference>
<dbReference type="GO" id="GO:0003677">
    <property type="term" value="F:DNA binding"/>
    <property type="evidence" value="ECO:0007669"/>
    <property type="project" value="UniProtKB-KW"/>
</dbReference>
<dbReference type="GO" id="GO:0006265">
    <property type="term" value="P:DNA topological change"/>
    <property type="evidence" value="ECO:0007669"/>
    <property type="project" value="InterPro"/>
</dbReference>
<dbReference type="Pfam" id="PF01751">
    <property type="entry name" value="Toprim"/>
    <property type="match status" value="1"/>
</dbReference>
<dbReference type="NCBIfam" id="TIGR01056">
    <property type="entry name" value="topB"/>
    <property type="match status" value="1"/>
</dbReference>
<comment type="similarity">
    <text evidence="2">Belongs to the type IA topoisomerase family.</text>
</comment>
<dbReference type="PANTHER" id="PTHR11390:SF21">
    <property type="entry name" value="DNA TOPOISOMERASE 3-ALPHA"/>
    <property type="match status" value="1"/>
</dbReference>
<evidence type="ECO:0000256" key="4">
    <source>
        <dbReference type="ARBA" id="ARBA00022723"/>
    </source>
</evidence>
<dbReference type="Gene3D" id="1.10.290.10">
    <property type="entry name" value="Topoisomerase I, domain 4"/>
    <property type="match status" value="1"/>
</dbReference>
<evidence type="ECO:0000256" key="9">
    <source>
        <dbReference type="ARBA" id="ARBA00030003"/>
    </source>
</evidence>
<keyword evidence="7" id="KW-0238">DNA-binding</keyword>
<dbReference type="InterPro" id="IPR013824">
    <property type="entry name" value="Topo_IA_cen_sub1"/>
</dbReference>
<evidence type="ECO:0000256" key="8">
    <source>
        <dbReference type="ARBA" id="ARBA00023235"/>
    </source>
</evidence>
<dbReference type="GO" id="GO:0046872">
    <property type="term" value="F:metal ion binding"/>
    <property type="evidence" value="ECO:0007669"/>
    <property type="project" value="UniProtKB-KW"/>
</dbReference>
<reference evidence="16" key="1">
    <citation type="submission" date="2016-10" db="EMBL/GenBank/DDBJ databases">
        <authorList>
            <person name="Varghese N."/>
            <person name="Submissions S."/>
        </authorList>
    </citation>
    <scope>NUCLEOTIDE SEQUENCE [LARGE SCALE GENOMIC DNA]</scope>
    <source>
        <strain evidence="16">DSM 17038</strain>
    </source>
</reference>
<dbReference type="InterPro" id="IPR034144">
    <property type="entry name" value="TOPRIM_TopoIII"/>
</dbReference>
<dbReference type="Gene3D" id="1.10.460.10">
    <property type="entry name" value="Topoisomerase I, domain 2"/>
    <property type="match status" value="1"/>
</dbReference>
<comment type="catalytic activity">
    <reaction evidence="1">
        <text>ATP-independent breakage of single-stranded DNA, followed by passage and rejoining.</text>
        <dbReference type="EC" id="5.6.2.1"/>
    </reaction>
</comment>
<feature type="domain" description="Toprim" evidence="13">
    <location>
        <begin position="4"/>
        <end position="139"/>
    </location>
</feature>
<dbReference type="EC" id="5.6.2.1" evidence="3"/>
<accession>A0A1I2Z7X6</accession>
<evidence type="ECO:0000256" key="11">
    <source>
        <dbReference type="ARBA" id="ARBA00032235"/>
    </source>
</evidence>
<dbReference type="InterPro" id="IPR013826">
    <property type="entry name" value="Topo_IA_cen_sub3"/>
</dbReference>
<dbReference type="Proteomes" id="UP000199337">
    <property type="component" value="Unassembled WGS sequence"/>
</dbReference>
<evidence type="ECO:0000259" key="13">
    <source>
        <dbReference type="PROSITE" id="PS50880"/>
    </source>
</evidence>
<sequence>MPIKNLIIAEKPSVARDLATVLGQFTSRDGYLENNKYVVTWAIGHLVELAEPQDYDTQLQKWNMDTLPIIPERFKLKAAPKTTKQFKIVKQLANRPDIEQLICATDAGREGELIFRYIYRLAGCRKPFMRLWLSETTPAAVKKGFKDLRPGTEFNRLAAAAEARSRADWLIGINGTRSFTVRHNTLLSIGRVQTPTLALIVNREREIKNFVPEPYWELYAEFTKSDKQLYAGRWFKGEQNRFHDPQAARAVQARVDGQPATVLEVEEKDVAELPPLLFNLNELQKEANKKYGLSAARTLDLAQSLYETRKLLTYPRTDSRHLTTELAKTIPERLTALAGTEEYMHYAIAAKSAGVPGKRYVDNSKVGDHTALLTTNVKPNLDNLPPDERKIYDLVVRRFLAIFFPSAKYKQTKVVTEAAGETFLTTGRVELDRGWKTVYAPVENKPGEDGEARIVPDLNQGEAVQITNTEIKEKETRPPKRFTEASLLAVMEGAGRLVEDQELKAAMKEHGLGTPATRAATIERLIQVGYIERQKKTLLPTTKGETLIDLVPDIIKNPELTGRWEKTLADIESGAADSAEFMTEIKKLTREIVEIAHNQAASNQVQTEHEPLGKCPLCGKAVIEGQKGYGCIGYKEGCKFVIWKEIVGKKISKTQAKTLLEKGKTSAIKGFTSQKGNKFDAALKLTDNGKIEFDFPERSKQSLGSCPLCGKDIIETPRGYSCSGCKFVVWKEIAGKKITAKQAQTLLQNGKTAIIKGFKSKAGKSFEAGLILGQGGKVEFKFNTKE</sequence>